<proteinExistence type="predicted"/>
<dbReference type="AlphaFoldDB" id="A0A175RF06"/>
<keyword evidence="2" id="KW-1185">Reference proteome</keyword>
<gene>
    <name evidence="1" type="ORF">NS365_22880</name>
</gene>
<accession>A0A175RF06</accession>
<sequence>MPKLQPKSAAQKRFLITASGHVKAGSPCNLPGLITHSNDFIRPPRGSMLLSHSHPQLLNHSFPSTPQAIP</sequence>
<dbReference type="Proteomes" id="UP000078529">
    <property type="component" value="Unassembled WGS sequence"/>
</dbReference>
<dbReference type="RefSeq" id="WP_058602582.1">
    <property type="nucleotide sequence ID" value="NZ_LDQA01000112.1"/>
</dbReference>
<dbReference type="InterPro" id="IPR037229">
    <property type="entry name" value="Ribosomal_bL35_sf"/>
</dbReference>
<evidence type="ECO:0000313" key="2">
    <source>
        <dbReference type="Proteomes" id="UP000078529"/>
    </source>
</evidence>
<evidence type="ECO:0000313" key="1">
    <source>
        <dbReference type="EMBL" id="KTR00557.1"/>
    </source>
</evidence>
<name>A0A175RF06_9HYPH</name>
<dbReference type="EMBL" id="LDQA01000112">
    <property type="protein sequence ID" value="KTR00557.1"/>
    <property type="molecule type" value="Genomic_DNA"/>
</dbReference>
<dbReference type="SUPFAM" id="SSF143034">
    <property type="entry name" value="L35p-like"/>
    <property type="match status" value="1"/>
</dbReference>
<dbReference type="Gene3D" id="4.10.410.60">
    <property type="match status" value="1"/>
</dbReference>
<reference evidence="1 2" key="1">
    <citation type="journal article" date="2016" name="Front. Microbiol.">
        <title>Genomic Resource of Rice Seed Associated Bacteria.</title>
        <authorList>
            <person name="Midha S."/>
            <person name="Bansal K."/>
            <person name="Sharma S."/>
            <person name="Kumar N."/>
            <person name="Patil P.P."/>
            <person name="Chaudhry V."/>
            <person name="Patil P.B."/>
        </authorList>
    </citation>
    <scope>NUCLEOTIDE SEQUENCE [LARGE SCALE GENOMIC DNA]</scope>
    <source>
        <strain evidence="1 2">NS365</strain>
    </source>
</reference>
<comment type="caution">
    <text evidence="1">The sequence shown here is derived from an EMBL/GenBank/DDBJ whole genome shotgun (WGS) entry which is preliminary data.</text>
</comment>
<organism evidence="1 2">
    <name type="scientific">Aureimonas ureilytica</name>
    <dbReference type="NCBI Taxonomy" id="401562"/>
    <lineage>
        <taxon>Bacteria</taxon>
        <taxon>Pseudomonadati</taxon>
        <taxon>Pseudomonadota</taxon>
        <taxon>Alphaproteobacteria</taxon>
        <taxon>Hyphomicrobiales</taxon>
        <taxon>Aurantimonadaceae</taxon>
        <taxon>Aureimonas</taxon>
    </lineage>
</organism>
<protein>
    <submittedName>
        <fullName evidence="1">Uncharacterized protein</fullName>
    </submittedName>
</protein>
<feature type="non-terminal residue" evidence="1">
    <location>
        <position position="70"/>
    </location>
</feature>